<dbReference type="EMBL" id="KV940037">
    <property type="protein sequence ID" value="PIO27108.1"/>
    <property type="molecule type" value="Genomic_DNA"/>
</dbReference>
<evidence type="ECO:0000313" key="2">
    <source>
        <dbReference type="Proteomes" id="UP000228934"/>
    </source>
</evidence>
<sequence>MDSTCLSSNSLKCLRSKMGSFGGVLCYLFISWPPKLIGSEEVKSPFYALRKPEGEILKAVIGFRVLYMAMLPKSLNHEVSPYSEEAAECILGCNSTHNHVMCEQYII</sequence>
<keyword evidence="2" id="KW-1185">Reference proteome</keyword>
<proteinExistence type="predicted"/>
<gene>
    <name evidence="1" type="ORF">AB205_0115340</name>
</gene>
<accession>A0A2G9RGU6</accession>
<evidence type="ECO:0000313" key="1">
    <source>
        <dbReference type="EMBL" id="PIO27108.1"/>
    </source>
</evidence>
<name>A0A2G9RGU6_AQUCT</name>
<dbReference type="Proteomes" id="UP000228934">
    <property type="component" value="Unassembled WGS sequence"/>
</dbReference>
<reference evidence="2" key="1">
    <citation type="journal article" date="2017" name="Nat. Commun.">
        <title>The North American bullfrog draft genome provides insight into hormonal regulation of long noncoding RNA.</title>
        <authorList>
            <person name="Hammond S.A."/>
            <person name="Warren R.L."/>
            <person name="Vandervalk B.P."/>
            <person name="Kucuk E."/>
            <person name="Khan H."/>
            <person name="Gibb E.A."/>
            <person name="Pandoh P."/>
            <person name="Kirk H."/>
            <person name="Zhao Y."/>
            <person name="Jones M."/>
            <person name="Mungall A.J."/>
            <person name="Coope R."/>
            <person name="Pleasance S."/>
            <person name="Moore R.A."/>
            <person name="Holt R.A."/>
            <person name="Round J.M."/>
            <person name="Ohora S."/>
            <person name="Walle B.V."/>
            <person name="Veldhoen N."/>
            <person name="Helbing C.C."/>
            <person name="Birol I."/>
        </authorList>
    </citation>
    <scope>NUCLEOTIDE SEQUENCE [LARGE SCALE GENOMIC DNA]</scope>
</reference>
<organism evidence="1 2">
    <name type="scientific">Aquarana catesbeiana</name>
    <name type="common">American bullfrog</name>
    <name type="synonym">Rana catesbeiana</name>
    <dbReference type="NCBI Taxonomy" id="8400"/>
    <lineage>
        <taxon>Eukaryota</taxon>
        <taxon>Metazoa</taxon>
        <taxon>Chordata</taxon>
        <taxon>Craniata</taxon>
        <taxon>Vertebrata</taxon>
        <taxon>Euteleostomi</taxon>
        <taxon>Amphibia</taxon>
        <taxon>Batrachia</taxon>
        <taxon>Anura</taxon>
        <taxon>Neobatrachia</taxon>
        <taxon>Ranoidea</taxon>
        <taxon>Ranidae</taxon>
        <taxon>Aquarana</taxon>
    </lineage>
</organism>
<protein>
    <submittedName>
        <fullName evidence="1">Uncharacterized protein</fullName>
    </submittedName>
</protein>
<dbReference type="AlphaFoldDB" id="A0A2G9RGU6"/>